<reference evidence="2 3" key="1">
    <citation type="submission" date="2023-01" db="EMBL/GenBank/DDBJ databases">
        <authorList>
            <person name="Kreplak J."/>
        </authorList>
    </citation>
    <scope>NUCLEOTIDE SEQUENCE [LARGE SCALE GENOMIC DNA]</scope>
</reference>
<dbReference type="PANTHER" id="PTHR33116:SF66">
    <property type="entry name" value="REVERSE TRANSCRIPTASE ZINC-BINDING DOMAIN-CONTAINING PROTEIN"/>
    <property type="match status" value="1"/>
</dbReference>
<proteinExistence type="predicted"/>
<sequence>MIALYEWNKASIGKLLWDLNAKKDRMWITWIHHFYMKGTNCIDYIPPTHASWIVKAIFKHKEELMNSTVWDVFRSRGGYCTRDMYKLLRGVRPKVRWKKVILGNCARPRDTFITWIEFLGRLPTKDRLRRFGIQNDGLCVFCGTNEDIQHVLFECDFAINIWNQVLDRDEKYRWATNGVMGMDWIISNTKGKSMKCRKAKLIVAKTIYSIWTTHNMIIFQNHTKDFFQLGELKVVAPWCKKLIENGHGDVWYGYPPVVCDEGDDDDDGGYDYAPAA</sequence>
<dbReference type="PANTHER" id="PTHR33116">
    <property type="entry name" value="REVERSE TRANSCRIPTASE ZINC-BINDING DOMAIN-CONTAINING PROTEIN-RELATED-RELATED"/>
    <property type="match status" value="1"/>
</dbReference>
<dbReference type="InterPro" id="IPR026960">
    <property type="entry name" value="RVT-Znf"/>
</dbReference>
<evidence type="ECO:0000259" key="1">
    <source>
        <dbReference type="Pfam" id="PF13966"/>
    </source>
</evidence>
<name>A0AAV1AUX3_VICFA</name>
<dbReference type="EMBL" id="OX451740">
    <property type="protein sequence ID" value="CAI8613731.1"/>
    <property type="molecule type" value="Genomic_DNA"/>
</dbReference>
<dbReference type="Pfam" id="PF13966">
    <property type="entry name" value="zf-RVT"/>
    <property type="match status" value="1"/>
</dbReference>
<feature type="domain" description="Reverse transcriptase zinc-binding" evidence="1">
    <location>
        <begin position="79"/>
        <end position="162"/>
    </location>
</feature>
<dbReference type="AlphaFoldDB" id="A0AAV1AUX3"/>
<accession>A0AAV1AUX3</accession>
<organism evidence="2 3">
    <name type="scientific">Vicia faba</name>
    <name type="common">Broad bean</name>
    <name type="synonym">Faba vulgaris</name>
    <dbReference type="NCBI Taxonomy" id="3906"/>
    <lineage>
        <taxon>Eukaryota</taxon>
        <taxon>Viridiplantae</taxon>
        <taxon>Streptophyta</taxon>
        <taxon>Embryophyta</taxon>
        <taxon>Tracheophyta</taxon>
        <taxon>Spermatophyta</taxon>
        <taxon>Magnoliopsida</taxon>
        <taxon>eudicotyledons</taxon>
        <taxon>Gunneridae</taxon>
        <taxon>Pentapetalae</taxon>
        <taxon>rosids</taxon>
        <taxon>fabids</taxon>
        <taxon>Fabales</taxon>
        <taxon>Fabaceae</taxon>
        <taxon>Papilionoideae</taxon>
        <taxon>50 kb inversion clade</taxon>
        <taxon>NPAAA clade</taxon>
        <taxon>Hologalegina</taxon>
        <taxon>IRL clade</taxon>
        <taxon>Fabeae</taxon>
        <taxon>Vicia</taxon>
    </lineage>
</organism>
<keyword evidence="3" id="KW-1185">Reference proteome</keyword>
<dbReference type="Proteomes" id="UP001157006">
    <property type="component" value="Chromosome 5"/>
</dbReference>
<evidence type="ECO:0000313" key="3">
    <source>
        <dbReference type="Proteomes" id="UP001157006"/>
    </source>
</evidence>
<evidence type="ECO:0000313" key="2">
    <source>
        <dbReference type="EMBL" id="CAI8613731.1"/>
    </source>
</evidence>
<gene>
    <name evidence="2" type="ORF">VFH_V094840</name>
</gene>
<protein>
    <recommendedName>
        <fullName evidence="1">Reverse transcriptase zinc-binding domain-containing protein</fullName>
    </recommendedName>
</protein>